<dbReference type="CDD" id="cd22926">
    <property type="entry name" value="HFD_SPT3"/>
    <property type="match status" value="1"/>
</dbReference>
<name>A0A2A2LE41_9BILA</name>
<keyword evidence="3" id="KW-0804">Transcription</keyword>
<dbReference type="Pfam" id="PF02269">
    <property type="entry name" value="TFIID-18kDa"/>
    <property type="match status" value="1"/>
</dbReference>
<comment type="caution">
    <text evidence="5">The sequence shown here is derived from an EMBL/GenBank/DDBJ whole genome shotgun (WGS) entry which is preliminary data.</text>
</comment>
<dbReference type="GO" id="GO:0005634">
    <property type="term" value="C:nucleus"/>
    <property type="evidence" value="ECO:0007669"/>
    <property type="project" value="UniProtKB-SubCell"/>
</dbReference>
<dbReference type="Proteomes" id="UP000218231">
    <property type="component" value="Unassembled WGS sequence"/>
</dbReference>
<dbReference type="AlphaFoldDB" id="A0A2A2LE41"/>
<organism evidence="5 6">
    <name type="scientific">Diploscapter pachys</name>
    <dbReference type="NCBI Taxonomy" id="2018661"/>
    <lineage>
        <taxon>Eukaryota</taxon>
        <taxon>Metazoa</taxon>
        <taxon>Ecdysozoa</taxon>
        <taxon>Nematoda</taxon>
        <taxon>Chromadorea</taxon>
        <taxon>Rhabditida</taxon>
        <taxon>Rhabditina</taxon>
        <taxon>Rhabditomorpha</taxon>
        <taxon>Rhabditoidea</taxon>
        <taxon>Rhabditidae</taxon>
        <taxon>Diploscapter</taxon>
    </lineage>
</organism>
<evidence type="ECO:0000313" key="6">
    <source>
        <dbReference type="Proteomes" id="UP000218231"/>
    </source>
</evidence>
<accession>A0A2A2LE41</accession>
<keyword evidence="4" id="KW-0539">Nucleus</keyword>
<evidence type="ECO:0000256" key="1">
    <source>
        <dbReference type="ARBA" id="ARBA00004123"/>
    </source>
</evidence>
<evidence type="ECO:0000256" key="4">
    <source>
        <dbReference type="ARBA" id="ARBA00023242"/>
    </source>
</evidence>
<protein>
    <submittedName>
        <fullName evidence="5">Uncharacterized protein</fullName>
    </submittedName>
</protein>
<dbReference type="PANTHER" id="PTHR11380">
    <property type="entry name" value="TRANSCRIPTION INITIATION FACTOR TFIID/SUPT3-RELATED"/>
    <property type="match status" value="1"/>
</dbReference>
<evidence type="ECO:0000256" key="2">
    <source>
        <dbReference type="ARBA" id="ARBA00023015"/>
    </source>
</evidence>
<proteinExistence type="predicted"/>
<comment type="subcellular location">
    <subcellularLocation>
        <location evidence="1">Nucleus</location>
    </subcellularLocation>
</comment>
<evidence type="ECO:0000256" key="3">
    <source>
        <dbReference type="ARBA" id="ARBA00023163"/>
    </source>
</evidence>
<sequence>MTSDNGDIDLYTLMNMPFYTEFCNIMYVAGDDKLPDDNSVVFVMNETRRRMHLLIERLYKLADDLKNKQVEIRHVVFLLRKDVNLIARMNKFMQATDPHIQPRNLMECIDEEKRKVTVDWQLCHRLMRQAMHIVDPFEEFEEFDDAPNRQRQAKCFNRFKSTPPSEYIQFTETKKQATFLKKDISGKSCRETFWKFLAVNEKENEKRMEENVFYVLTYVMKEYVTRIVENAATLQKMTETQSRQEPRAKIRLKFYESAVQRESGWKK</sequence>
<dbReference type="PANTHER" id="PTHR11380:SF16">
    <property type="entry name" value="TRANSCRIPTION INITIATION PROTEIN SPT3 HOMOLOG"/>
    <property type="match status" value="1"/>
</dbReference>
<keyword evidence="6" id="KW-1185">Reference proteome</keyword>
<dbReference type="EMBL" id="LIAE01006854">
    <property type="protein sequence ID" value="PAV84420.1"/>
    <property type="molecule type" value="Genomic_DNA"/>
</dbReference>
<gene>
    <name evidence="5" type="ORF">WR25_20007</name>
</gene>
<dbReference type="InterPro" id="IPR003195">
    <property type="entry name" value="TFIID_TAF13"/>
</dbReference>
<dbReference type="GO" id="GO:0006366">
    <property type="term" value="P:transcription by RNA polymerase II"/>
    <property type="evidence" value="ECO:0007669"/>
    <property type="project" value="InterPro"/>
</dbReference>
<keyword evidence="2" id="KW-0805">Transcription regulation</keyword>
<reference evidence="5 6" key="1">
    <citation type="journal article" date="2017" name="Curr. Biol.">
        <title>Genome architecture and evolution of a unichromosomal asexual nematode.</title>
        <authorList>
            <person name="Fradin H."/>
            <person name="Zegar C."/>
            <person name="Gutwein M."/>
            <person name="Lucas J."/>
            <person name="Kovtun M."/>
            <person name="Corcoran D."/>
            <person name="Baugh L.R."/>
            <person name="Kiontke K."/>
            <person name="Gunsalus K."/>
            <person name="Fitch D.H."/>
            <person name="Piano F."/>
        </authorList>
    </citation>
    <scope>NUCLEOTIDE SEQUENCE [LARGE SCALE GENOMIC DNA]</scope>
    <source>
        <strain evidence="5">PF1309</strain>
    </source>
</reference>
<evidence type="ECO:0000313" key="5">
    <source>
        <dbReference type="EMBL" id="PAV84420.1"/>
    </source>
</evidence>